<evidence type="ECO:0000256" key="7">
    <source>
        <dbReference type="ARBA" id="ARBA00022692"/>
    </source>
</evidence>
<keyword evidence="9 18" id="KW-1133">Transmembrane helix</keyword>
<evidence type="ECO:0000256" key="18">
    <source>
        <dbReference type="SAM" id="Phobius"/>
    </source>
</evidence>
<dbReference type="FunFam" id="1.20.120.80:FF:000001">
    <property type="entry name" value="Cytochrome (Ubi)quinol oxidase subunit III"/>
    <property type="match status" value="1"/>
</dbReference>
<evidence type="ECO:0000313" key="21">
    <source>
        <dbReference type="Proteomes" id="UP000708298"/>
    </source>
</evidence>
<comment type="subunit">
    <text evidence="3">Heterooctamer of two A chains, two B chains, two C chains and two D chains.</text>
</comment>
<comment type="similarity">
    <text evidence="2 17">Belongs to the cytochrome c oxidase subunit 3 family.</text>
</comment>
<comment type="subcellular location">
    <subcellularLocation>
        <location evidence="1 17">Cell membrane</location>
        <topology evidence="1 17">Multi-pass membrane protein</topology>
    </subcellularLocation>
</comment>
<keyword evidence="11 18" id="KW-0472">Membrane</keyword>
<dbReference type="CDD" id="cd02863">
    <property type="entry name" value="Ubiquinol_oxidase_III"/>
    <property type="match status" value="1"/>
</dbReference>
<keyword evidence="6" id="KW-1003">Cell membrane</keyword>
<evidence type="ECO:0000256" key="8">
    <source>
        <dbReference type="ARBA" id="ARBA00022982"/>
    </source>
</evidence>
<dbReference type="PANTHER" id="PTHR11403">
    <property type="entry name" value="CYTOCHROME C OXIDASE SUBUNIT III"/>
    <property type="match status" value="1"/>
</dbReference>
<evidence type="ECO:0000256" key="1">
    <source>
        <dbReference type="ARBA" id="ARBA00004651"/>
    </source>
</evidence>
<dbReference type="PANTHER" id="PTHR11403:SF2">
    <property type="entry name" value="CYTOCHROME BO(3) UBIQUINOL OXIDASE SUBUNIT 3"/>
    <property type="match status" value="1"/>
</dbReference>
<gene>
    <name evidence="20" type="primary">cyoC</name>
    <name evidence="20" type="ORF">ASILVAE211_16085</name>
</gene>
<evidence type="ECO:0000256" key="5">
    <source>
        <dbReference type="ARBA" id="ARBA00022448"/>
    </source>
</evidence>
<dbReference type="GO" id="GO:0009486">
    <property type="term" value="F:cytochrome bo3 ubiquinol oxidase activity"/>
    <property type="evidence" value="ECO:0007669"/>
    <property type="project" value="InterPro"/>
</dbReference>
<sequence>MPTDAVAAHGGHDHHHDHAQEQMANKVFGFWLYLMTDCVLFATAFAGVAVNRHSYAGGPTGKDIFELNGVIIETACLLLSSVTYGFAMLAAHRHNKSQVMLWLGITFLFGLGFIGFEVKEFMHLVADGNGPERSAFLSSFFLLVATHGCHVTAGLLWMATLMFQMGVMKKPLNTVYLSRLTMLSLFWHFLDIVWICVFTVVYLMGVM</sequence>
<comment type="caution">
    <text evidence="20">The sequence shown here is derived from an EMBL/GenBank/DDBJ whole genome shotgun (WGS) entry which is preliminary data.</text>
</comment>
<dbReference type="Pfam" id="PF00510">
    <property type="entry name" value="COX3"/>
    <property type="match status" value="1"/>
</dbReference>
<reference evidence="20" key="1">
    <citation type="journal article" date="2021" name="Microorganisms">
        <title>Acidisoma silvae sp. nov. and Acidisomacellulosilytica sp. nov., Two Acidophilic Bacteria Isolated from Decaying Wood, Hydrolyzing Cellulose and Producing Poly-3-hydroxybutyrate.</title>
        <authorList>
            <person name="Mieszkin S."/>
            <person name="Pouder E."/>
            <person name="Uroz S."/>
            <person name="Simon-Colin C."/>
            <person name="Alain K."/>
        </authorList>
    </citation>
    <scope>NUCLEOTIDE SEQUENCE</scope>
    <source>
        <strain evidence="20">HW T2.11</strain>
    </source>
</reference>
<evidence type="ECO:0000256" key="15">
    <source>
        <dbReference type="ARBA" id="ARBA00032189"/>
    </source>
</evidence>
<evidence type="ECO:0000256" key="10">
    <source>
        <dbReference type="ARBA" id="ARBA00023002"/>
    </source>
</evidence>
<evidence type="ECO:0000256" key="3">
    <source>
        <dbReference type="ARBA" id="ARBA00011700"/>
    </source>
</evidence>
<dbReference type="NCBIfam" id="TIGR02842">
    <property type="entry name" value="CyoC"/>
    <property type="match status" value="1"/>
</dbReference>
<dbReference type="AlphaFoldDB" id="A0A963YTD9"/>
<accession>A0A963YTD9</accession>
<dbReference type="PROSITE" id="PS50253">
    <property type="entry name" value="COX3"/>
    <property type="match status" value="1"/>
</dbReference>
<evidence type="ECO:0000256" key="4">
    <source>
        <dbReference type="ARBA" id="ARBA00014687"/>
    </source>
</evidence>
<keyword evidence="5" id="KW-0813">Transport</keyword>
<feature type="transmembrane region" description="Helical" evidence="18">
    <location>
        <begin position="180"/>
        <end position="204"/>
    </location>
</feature>
<keyword evidence="8" id="KW-0249">Electron transport</keyword>
<evidence type="ECO:0000256" key="12">
    <source>
        <dbReference type="ARBA" id="ARBA00025694"/>
    </source>
</evidence>
<dbReference type="RefSeq" id="WP_227322369.1">
    <property type="nucleotide sequence ID" value="NZ_JAESVB010000007.1"/>
</dbReference>
<keyword evidence="10" id="KW-0560">Oxidoreductase</keyword>
<dbReference type="GO" id="GO:0004129">
    <property type="term" value="F:cytochrome-c oxidase activity"/>
    <property type="evidence" value="ECO:0007669"/>
    <property type="project" value="InterPro"/>
</dbReference>
<feature type="transmembrane region" description="Helical" evidence="18">
    <location>
        <begin position="70"/>
        <end position="87"/>
    </location>
</feature>
<evidence type="ECO:0000256" key="2">
    <source>
        <dbReference type="ARBA" id="ARBA00010581"/>
    </source>
</evidence>
<dbReference type="SUPFAM" id="SSF81452">
    <property type="entry name" value="Cytochrome c oxidase subunit III-like"/>
    <property type="match status" value="1"/>
</dbReference>
<organism evidence="20 21">
    <name type="scientific">Acidisoma silvae</name>
    <dbReference type="NCBI Taxonomy" id="2802396"/>
    <lineage>
        <taxon>Bacteria</taxon>
        <taxon>Pseudomonadati</taxon>
        <taxon>Pseudomonadota</taxon>
        <taxon>Alphaproteobacteria</taxon>
        <taxon>Acetobacterales</taxon>
        <taxon>Acidocellaceae</taxon>
        <taxon>Acidisoma</taxon>
    </lineage>
</organism>
<dbReference type="InterPro" id="IPR035973">
    <property type="entry name" value="Cyt_c_oxidase_su3-like_sf"/>
</dbReference>
<dbReference type="InterPro" id="IPR014206">
    <property type="entry name" value="Cyt_c_ubiqinol_oxidase_su3"/>
</dbReference>
<evidence type="ECO:0000256" key="6">
    <source>
        <dbReference type="ARBA" id="ARBA00022475"/>
    </source>
</evidence>
<proteinExistence type="inferred from homology"/>
<dbReference type="InterPro" id="IPR013833">
    <property type="entry name" value="Cyt_c_oxidase_su3_a-hlx"/>
</dbReference>
<keyword evidence="21" id="KW-1185">Reference proteome</keyword>
<dbReference type="GO" id="GO:0005886">
    <property type="term" value="C:plasma membrane"/>
    <property type="evidence" value="ECO:0007669"/>
    <property type="project" value="UniProtKB-SubCell"/>
</dbReference>
<protein>
    <recommendedName>
        <fullName evidence="4">Cytochrome bo(3) ubiquinol oxidase subunit 3</fullName>
    </recommendedName>
    <alternativeName>
        <fullName evidence="15">Cytochrome o ubiquinol oxidase subunit 3</fullName>
    </alternativeName>
    <alternativeName>
        <fullName evidence="13">Oxidase bo(3) subunit 3</fullName>
    </alternativeName>
    <alternativeName>
        <fullName evidence="16">Ubiquinol oxidase polypeptide III</fullName>
    </alternativeName>
    <alternativeName>
        <fullName evidence="14">Ubiquinol oxidase subunit 3</fullName>
    </alternativeName>
</protein>
<dbReference type="GO" id="GO:0019646">
    <property type="term" value="P:aerobic electron transport chain"/>
    <property type="evidence" value="ECO:0007669"/>
    <property type="project" value="InterPro"/>
</dbReference>
<name>A0A963YTD9_9PROT</name>
<dbReference type="InterPro" id="IPR000298">
    <property type="entry name" value="Cyt_c_oxidase-like_su3"/>
</dbReference>
<dbReference type="Gene3D" id="1.20.120.80">
    <property type="entry name" value="Cytochrome c oxidase, subunit III, four-helix bundle"/>
    <property type="match status" value="1"/>
</dbReference>
<dbReference type="Proteomes" id="UP000708298">
    <property type="component" value="Unassembled WGS sequence"/>
</dbReference>
<feature type="domain" description="Heme-copper oxidase subunit III family profile" evidence="19">
    <location>
        <begin position="1"/>
        <end position="206"/>
    </location>
</feature>
<dbReference type="EMBL" id="JAESVB010000007">
    <property type="protein sequence ID" value="MCB8876711.1"/>
    <property type="molecule type" value="Genomic_DNA"/>
</dbReference>
<evidence type="ECO:0000256" key="9">
    <source>
        <dbReference type="ARBA" id="ARBA00022989"/>
    </source>
</evidence>
<feature type="transmembrane region" description="Helical" evidence="18">
    <location>
        <begin position="30"/>
        <end position="50"/>
    </location>
</feature>
<evidence type="ECO:0000256" key="17">
    <source>
        <dbReference type="RuleBase" id="RU003376"/>
    </source>
</evidence>
<feature type="transmembrane region" description="Helical" evidence="18">
    <location>
        <begin position="99"/>
        <end position="116"/>
    </location>
</feature>
<evidence type="ECO:0000256" key="16">
    <source>
        <dbReference type="ARBA" id="ARBA00032717"/>
    </source>
</evidence>
<keyword evidence="7 17" id="KW-0812">Transmembrane</keyword>
<dbReference type="InterPro" id="IPR033946">
    <property type="entry name" value="Ubiquinol_oxase_su3_dom"/>
</dbReference>
<evidence type="ECO:0000256" key="14">
    <source>
        <dbReference type="ARBA" id="ARBA00031884"/>
    </source>
</evidence>
<evidence type="ECO:0000259" key="19">
    <source>
        <dbReference type="PROSITE" id="PS50253"/>
    </source>
</evidence>
<reference evidence="20" key="2">
    <citation type="submission" date="2021-01" db="EMBL/GenBank/DDBJ databases">
        <authorList>
            <person name="Mieszkin S."/>
            <person name="Pouder E."/>
            <person name="Alain K."/>
        </authorList>
    </citation>
    <scope>NUCLEOTIDE SEQUENCE</scope>
    <source>
        <strain evidence="20">HW T2.11</strain>
    </source>
</reference>
<evidence type="ECO:0000256" key="11">
    <source>
        <dbReference type="ARBA" id="ARBA00023136"/>
    </source>
</evidence>
<feature type="transmembrane region" description="Helical" evidence="18">
    <location>
        <begin position="136"/>
        <end position="159"/>
    </location>
</feature>
<dbReference type="InterPro" id="IPR024791">
    <property type="entry name" value="Cyt_c/ubiquinol_Oxase_su3"/>
</dbReference>
<evidence type="ECO:0000313" key="20">
    <source>
        <dbReference type="EMBL" id="MCB8876711.1"/>
    </source>
</evidence>
<comment type="function">
    <text evidence="12">Cytochrome bo(3) ubiquinol terminal oxidase is the component of the aerobic respiratory chain of E.coli that predominates when cells are grown at high aeration. Has proton pump activity across the membrane in addition to electron transfer, pumping 2 protons/electron.</text>
</comment>
<evidence type="ECO:0000256" key="13">
    <source>
        <dbReference type="ARBA" id="ARBA00030072"/>
    </source>
</evidence>